<keyword evidence="1" id="KW-0238">DNA-binding</keyword>
<evidence type="ECO:0000313" key="4">
    <source>
        <dbReference type="Proteomes" id="UP000807371"/>
    </source>
</evidence>
<dbReference type="InterPro" id="IPR009061">
    <property type="entry name" value="DNA-bd_dom_put_sf"/>
</dbReference>
<dbReference type="PROSITE" id="PS00552">
    <property type="entry name" value="HTH_MERR_1"/>
    <property type="match status" value="1"/>
</dbReference>
<evidence type="ECO:0000259" key="2">
    <source>
        <dbReference type="PROSITE" id="PS50937"/>
    </source>
</evidence>
<proteinExistence type="predicted"/>
<accession>A0ABS0NKA8</accession>
<dbReference type="CDD" id="cd01282">
    <property type="entry name" value="HTH_MerR-like_sg3"/>
    <property type="match status" value="1"/>
</dbReference>
<dbReference type="Proteomes" id="UP000807371">
    <property type="component" value="Unassembled WGS sequence"/>
</dbReference>
<evidence type="ECO:0000313" key="3">
    <source>
        <dbReference type="EMBL" id="MBH5335631.1"/>
    </source>
</evidence>
<dbReference type="EMBL" id="JACYXC010000001">
    <property type="protein sequence ID" value="MBH5335631.1"/>
    <property type="molecule type" value="Genomic_DNA"/>
</dbReference>
<reference evidence="3 4" key="1">
    <citation type="submission" date="2020-09" db="EMBL/GenBank/DDBJ databases">
        <title>Biosynthesis of the nuclear factor of activated T cells inhibitor NFAT-133 and its congeners in Streptomyces pactum.</title>
        <authorList>
            <person name="Zhou W."/>
            <person name="Posri P."/>
            <person name="Abugrain M.E."/>
            <person name="Weisberg A.J."/>
            <person name="Chang J.H."/>
            <person name="Mahmud T."/>
        </authorList>
    </citation>
    <scope>NUCLEOTIDE SEQUENCE [LARGE SCALE GENOMIC DNA]</scope>
    <source>
        <strain evidence="3 4">ATCC 27456</strain>
    </source>
</reference>
<name>A0ABS0NKA8_9ACTN</name>
<protein>
    <submittedName>
        <fullName evidence="3">MerR family transcriptional regulator</fullName>
    </submittedName>
</protein>
<sequence length="126" mass="14122">MLIGELARRTGVSTRLLRYYEKQGLLTSRRGPNDYRYYDEESVVTVRQIRALLAAGLSTEVIRSVLPCVRGEQPEFVWCRDVRSVLDRELAAMDERIDGLRRTRGTLAEYLAQPSAGAGAGGPARH</sequence>
<dbReference type="SMART" id="SM00422">
    <property type="entry name" value="HTH_MERR"/>
    <property type="match status" value="1"/>
</dbReference>
<dbReference type="SUPFAM" id="SSF46955">
    <property type="entry name" value="Putative DNA-binding domain"/>
    <property type="match status" value="1"/>
</dbReference>
<dbReference type="PRINTS" id="PR00040">
    <property type="entry name" value="HTHMERR"/>
</dbReference>
<keyword evidence="4" id="KW-1185">Reference proteome</keyword>
<organism evidence="3 4">
    <name type="scientific">Streptomyces pactum</name>
    <dbReference type="NCBI Taxonomy" id="68249"/>
    <lineage>
        <taxon>Bacteria</taxon>
        <taxon>Bacillati</taxon>
        <taxon>Actinomycetota</taxon>
        <taxon>Actinomycetes</taxon>
        <taxon>Kitasatosporales</taxon>
        <taxon>Streptomycetaceae</taxon>
        <taxon>Streptomyces</taxon>
    </lineage>
</organism>
<dbReference type="Pfam" id="PF13411">
    <property type="entry name" value="MerR_1"/>
    <property type="match status" value="1"/>
</dbReference>
<dbReference type="PANTHER" id="PTHR30204:SF97">
    <property type="entry name" value="MERR FAMILY REGULATORY PROTEIN"/>
    <property type="match status" value="1"/>
</dbReference>
<dbReference type="RefSeq" id="WP_197989154.1">
    <property type="nucleotide sequence ID" value="NZ_JACYXC010000001.1"/>
</dbReference>
<gene>
    <name evidence="3" type="ORF">IHE55_12800</name>
</gene>
<feature type="domain" description="HTH merR-type" evidence="2">
    <location>
        <begin position="1"/>
        <end position="68"/>
    </location>
</feature>
<dbReference type="PROSITE" id="PS50937">
    <property type="entry name" value="HTH_MERR_2"/>
    <property type="match status" value="1"/>
</dbReference>
<evidence type="ECO:0000256" key="1">
    <source>
        <dbReference type="ARBA" id="ARBA00023125"/>
    </source>
</evidence>
<dbReference type="Gene3D" id="1.10.1660.10">
    <property type="match status" value="1"/>
</dbReference>
<dbReference type="PANTHER" id="PTHR30204">
    <property type="entry name" value="REDOX-CYCLING DRUG-SENSING TRANSCRIPTIONAL ACTIVATOR SOXR"/>
    <property type="match status" value="1"/>
</dbReference>
<dbReference type="InterPro" id="IPR047057">
    <property type="entry name" value="MerR_fam"/>
</dbReference>
<dbReference type="InterPro" id="IPR000551">
    <property type="entry name" value="MerR-type_HTH_dom"/>
</dbReference>
<comment type="caution">
    <text evidence="3">The sequence shown here is derived from an EMBL/GenBank/DDBJ whole genome shotgun (WGS) entry which is preliminary data.</text>
</comment>